<dbReference type="EMBL" id="HBIO01009222">
    <property type="protein sequence ID" value="CAE0462242.1"/>
    <property type="molecule type" value="Transcribed_RNA"/>
</dbReference>
<dbReference type="GO" id="GO:0003713">
    <property type="term" value="F:transcription coactivator activity"/>
    <property type="evidence" value="ECO:0007669"/>
    <property type="project" value="TreeGrafter"/>
</dbReference>
<dbReference type="SMART" id="SM00551">
    <property type="entry name" value="ZnF_TAZ"/>
    <property type="match status" value="1"/>
</dbReference>
<proteinExistence type="predicted"/>
<dbReference type="GO" id="GO:0045944">
    <property type="term" value="P:positive regulation of transcription by RNA polymerase II"/>
    <property type="evidence" value="ECO:0007669"/>
    <property type="project" value="TreeGrafter"/>
</dbReference>
<dbReference type="EMBL" id="HBIO01009221">
    <property type="protein sequence ID" value="CAE0462241.1"/>
    <property type="molecule type" value="Transcribed_RNA"/>
</dbReference>
<dbReference type="PANTHER" id="PTHR13808:SF1">
    <property type="entry name" value="HISTONE ACETYLTRANSFERASE"/>
    <property type="match status" value="1"/>
</dbReference>
<protein>
    <recommendedName>
        <fullName evidence="2">histone acetyltransferase</fullName>
        <ecNumber evidence="2">2.3.1.48</ecNumber>
    </recommendedName>
</protein>
<keyword evidence="7" id="KW-0156">Chromatin regulator</keyword>
<evidence type="ECO:0000256" key="10">
    <source>
        <dbReference type="ARBA" id="ARBA00023242"/>
    </source>
</evidence>
<dbReference type="InterPro" id="IPR013178">
    <property type="entry name" value="Histone_AcTrfase_Rtt109/CBP"/>
</dbReference>
<dbReference type="InterPro" id="IPR035898">
    <property type="entry name" value="TAZ_dom_sf"/>
</dbReference>
<dbReference type="SUPFAM" id="SSF57933">
    <property type="entry name" value="TAZ domain"/>
    <property type="match status" value="1"/>
</dbReference>
<organism evidence="15">
    <name type="scientific">Chaetoceros debilis</name>
    <dbReference type="NCBI Taxonomy" id="122233"/>
    <lineage>
        <taxon>Eukaryota</taxon>
        <taxon>Sar</taxon>
        <taxon>Stramenopiles</taxon>
        <taxon>Ochrophyta</taxon>
        <taxon>Bacillariophyta</taxon>
        <taxon>Coscinodiscophyceae</taxon>
        <taxon>Chaetocerotophycidae</taxon>
        <taxon>Chaetocerotales</taxon>
        <taxon>Chaetocerotaceae</taxon>
        <taxon>Chaetoceros</taxon>
    </lineage>
</organism>
<evidence type="ECO:0000256" key="3">
    <source>
        <dbReference type="ARBA" id="ARBA00022679"/>
    </source>
</evidence>
<keyword evidence="4" id="KW-0479">Metal-binding</keyword>
<dbReference type="GO" id="GO:0004402">
    <property type="term" value="F:histone acetyltransferase activity"/>
    <property type="evidence" value="ECO:0007669"/>
    <property type="project" value="InterPro"/>
</dbReference>
<keyword evidence="3" id="KW-0808">Transferase</keyword>
<evidence type="ECO:0000313" key="15">
    <source>
        <dbReference type="EMBL" id="CAE0462242.1"/>
    </source>
</evidence>
<evidence type="ECO:0000256" key="2">
    <source>
        <dbReference type="ARBA" id="ARBA00013184"/>
    </source>
</evidence>
<dbReference type="GO" id="GO:0005667">
    <property type="term" value="C:transcription regulator complex"/>
    <property type="evidence" value="ECO:0007669"/>
    <property type="project" value="TreeGrafter"/>
</dbReference>
<dbReference type="Pfam" id="PF02135">
    <property type="entry name" value="zf-TAZ"/>
    <property type="match status" value="1"/>
</dbReference>
<accession>A0A6S8TGI3</accession>
<keyword evidence="10" id="KW-0539">Nucleus</keyword>
<dbReference type="GO" id="GO:0000123">
    <property type="term" value="C:histone acetyltransferase complex"/>
    <property type="evidence" value="ECO:0007669"/>
    <property type="project" value="TreeGrafter"/>
</dbReference>
<evidence type="ECO:0000256" key="6">
    <source>
        <dbReference type="ARBA" id="ARBA00022833"/>
    </source>
</evidence>
<dbReference type="PANTHER" id="PTHR13808">
    <property type="entry name" value="CBP/P300-RELATED"/>
    <property type="match status" value="1"/>
</dbReference>
<feature type="domain" description="TAZ-type" evidence="13">
    <location>
        <begin position="87"/>
        <end position="168"/>
    </location>
</feature>
<evidence type="ECO:0000256" key="7">
    <source>
        <dbReference type="ARBA" id="ARBA00022853"/>
    </source>
</evidence>
<dbReference type="Gene3D" id="1.20.1020.10">
    <property type="entry name" value="TAZ domain"/>
    <property type="match status" value="1"/>
</dbReference>
<feature type="region of interest" description="Disordered" evidence="12">
    <location>
        <begin position="1"/>
        <end position="27"/>
    </location>
</feature>
<dbReference type="GO" id="GO:0005634">
    <property type="term" value="C:nucleus"/>
    <property type="evidence" value="ECO:0007669"/>
    <property type="project" value="UniProtKB-SubCell"/>
</dbReference>
<evidence type="ECO:0000256" key="9">
    <source>
        <dbReference type="ARBA" id="ARBA00023163"/>
    </source>
</evidence>
<dbReference type="EC" id="2.3.1.48" evidence="2"/>
<reference evidence="15" key="1">
    <citation type="submission" date="2021-01" db="EMBL/GenBank/DDBJ databases">
        <authorList>
            <person name="Corre E."/>
            <person name="Pelletier E."/>
            <person name="Niang G."/>
            <person name="Scheremetjew M."/>
            <person name="Finn R."/>
            <person name="Kale V."/>
            <person name="Holt S."/>
            <person name="Cochrane G."/>
            <person name="Meng A."/>
            <person name="Brown T."/>
            <person name="Cohen L."/>
        </authorList>
    </citation>
    <scope>NUCLEOTIDE SEQUENCE</scope>
    <source>
        <strain evidence="15">MM31A-1</strain>
    </source>
</reference>
<dbReference type="GO" id="GO:0031490">
    <property type="term" value="F:chromatin DNA binding"/>
    <property type="evidence" value="ECO:0007669"/>
    <property type="project" value="TreeGrafter"/>
</dbReference>
<keyword evidence="9" id="KW-0804">Transcription</keyword>
<evidence type="ECO:0000313" key="14">
    <source>
        <dbReference type="EMBL" id="CAE0462241.1"/>
    </source>
</evidence>
<name>A0A6S8TGI3_9STRA</name>
<evidence type="ECO:0000256" key="11">
    <source>
        <dbReference type="ARBA" id="ARBA00048017"/>
    </source>
</evidence>
<keyword evidence="6" id="KW-0862">Zinc</keyword>
<evidence type="ECO:0000256" key="4">
    <source>
        <dbReference type="ARBA" id="ARBA00022723"/>
    </source>
</evidence>
<evidence type="ECO:0000256" key="12">
    <source>
        <dbReference type="SAM" id="MobiDB-lite"/>
    </source>
</evidence>
<dbReference type="GO" id="GO:0008270">
    <property type="term" value="F:zinc ion binding"/>
    <property type="evidence" value="ECO:0007669"/>
    <property type="project" value="UniProtKB-KW"/>
</dbReference>
<dbReference type="PROSITE" id="PS50134">
    <property type="entry name" value="ZF_TAZ"/>
    <property type="match status" value="1"/>
</dbReference>
<keyword evidence="5" id="KW-0863">Zinc-finger</keyword>
<dbReference type="InterPro" id="IPR000197">
    <property type="entry name" value="Znf_TAZ"/>
</dbReference>
<comment type="subcellular location">
    <subcellularLocation>
        <location evidence="1">Nucleus</location>
    </subcellularLocation>
</comment>
<dbReference type="AlphaFoldDB" id="A0A6S8TGI3"/>
<evidence type="ECO:0000259" key="13">
    <source>
        <dbReference type="PROSITE" id="PS50134"/>
    </source>
</evidence>
<evidence type="ECO:0000256" key="1">
    <source>
        <dbReference type="ARBA" id="ARBA00004123"/>
    </source>
</evidence>
<keyword evidence="8" id="KW-0805">Transcription regulation</keyword>
<evidence type="ECO:0000256" key="8">
    <source>
        <dbReference type="ARBA" id="ARBA00023015"/>
    </source>
</evidence>
<comment type="catalytic activity">
    <reaction evidence="11">
        <text>L-lysyl-[protein] + acetyl-CoA = N(6)-acetyl-L-lysyl-[protein] + CoA + H(+)</text>
        <dbReference type="Rhea" id="RHEA:45948"/>
        <dbReference type="Rhea" id="RHEA-COMP:9752"/>
        <dbReference type="Rhea" id="RHEA-COMP:10731"/>
        <dbReference type="ChEBI" id="CHEBI:15378"/>
        <dbReference type="ChEBI" id="CHEBI:29969"/>
        <dbReference type="ChEBI" id="CHEBI:57287"/>
        <dbReference type="ChEBI" id="CHEBI:57288"/>
        <dbReference type="ChEBI" id="CHEBI:61930"/>
        <dbReference type="EC" id="2.3.1.48"/>
    </reaction>
</comment>
<sequence>MTAAHNTDPETKIAPKKRIPCSKNKSPALRRNGILRNRLLTAPLTASHTPSSPATVNAPQSTLVAENVDKLSLCGSPSPLSSTEKPVSKNLQAKQQRLLILYHASHCDSAESCPCSVTKHCAAMKTLWKHMSTCHDRECKVRHCYSSRVILSHFQKCKDDFCRICIPVKVALKSNRKMKRVKNSHTRKSATMRTDRDIISNSNSNFVTLTSKQPRRVSFTYGQECSRAENNTTTTASTVERDLDAMVRRTSINSISVDQQSSSTRTARRVSFSEMSQIHLFRS</sequence>
<evidence type="ECO:0000256" key="5">
    <source>
        <dbReference type="ARBA" id="ARBA00022771"/>
    </source>
</evidence>
<gene>
    <name evidence="14" type="ORF">CDEB00056_LOCUS7082</name>
    <name evidence="15" type="ORF">CDEB00056_LOCUS7083</name>
</gene>